<dbReference type="PANTHER" id="PTHR42946">
    <property type="entry name" value="PHOSPHOHEXOSE MUTASE"/>
    <property type="match status" value="1"/>
</dbReference>
<reference evidence="11" key="1">
    <citation type="submission" date="2020-05" db="EMBL/GenBank/DDBJ databases">
        <authorList>
            <person name="Chiriac C."/>
            <person name="Salcher M."/>
            <person name="Ghai R."/>
            <person name="Kavagutti S V."/>
        </authorList>
    </citation>
    <scope>NUCLEOTIDE SEQUENCE</scope>
</reference>
<evidence type="ECO:0000313" key="11">
    <source>
        <dbReference type="EMBL" id="CAB4725715.1"/>
    </source>
</evidence>
<evidence type="ECO:0000313" key="13">
    <source>
        <dbReference type="EMBL" id="CAB5064157.1"/>
    </source>
</evidence>
<dbReference type="InterPro" id="IPR006352">
    <property type="entry name" value="GlmM_bact"/>
</dbReference>
<sequence length="446" mass="46079">MGAINQPRFGTDGVRGVAGTELTAEFVRLLGRACARVLGSSSLLVGRDPRPSSPEFAEAFAAGAAAEGADVVLVGMLPTPALAWLANERGLAAAMITASHNPHTDNGVKVFAAGGRKLSDAVEASIEAQLSLLGETPDDAPVTSRQGVITTDNVGVHQYADHLVAAFPAGMLAGMRVVLDCANGAMSNVAPEVLRRLGADVTVLHATPTGTNINDGCGATHPEVVVDGVRTHHADAGLAFDGDGDRVMGATTSGVIDGDRLMAIIAPSMHARGALRGNRIAVTVMSNLGLHIAMREAGVGIVETAVGDRYVLEALEREDLVLGGEQSGHIILRDRATTGDGLLAGLALLQTAQDSDTTLEQLAVAAMTSYPQVLVNVRTARRDPEVATLVADEIARTEATLAGNGRVLVRPSGTEPLVRVMVEAATADLARHEAERLAAVIAERLA</sequence>
<keyword evidence="5" id="KW-0460">Magnesium</keyword>
<keyword evidence="3" id="KW-0597">Phosphoprotein</keyword>
<dbReference type="InterPro" id="IPR050060">
    <property type="entry name" value="Phosphoglucosamine_mutase"/>
</dbReference>
<proteinExistence type="inferred from homology"/>
<feature type="domain" description="Alpha-D-phosphohexomutase alpha/beta/alpha" evidence="9">
    <location>
        <begin position="158"/>
        <end position="253"/>
    </location>
</feature>
<dbReference type="InterPro" id="IPR005846">
    <property type="entry name" value="A-D-PHexomutase_a/b/a-III"/>
</dbReference>
<dbReference type="EMBL" id="CAFBQP010000048">
    <property type="protein sequence ID" value="CAB5064157.1"/>
    <property type="molecule type" value="Genomic_DNA"/>
</dbReference>
<dbReference type="InterPro" id="IPR005841">
    <property type="entry name" value="Alpha-D-phosphohexomutase_SF"/>
</dbReference>
<dbReference type="Gene3D" id="3.40.120.10">
    <property type="entry name" value="Alpha-D-Glucose-1,6-Bisphosphate, subunit A, domain 3"/>
    <property type="match status" value="3"/>
</dbReference>
<dbReference type="GO" id="GO:0008966">
    <property type="term" value="F:phosphoglucosamine mutase activity"/>
    <property type="evidence" value="ECO:0007669"/>
    <property type="project" value="InterPro"/>
</dbReference>
<protein>
    <submittedName>
        <fullName evidence="11">Unannotated protein</fullName>
    </submittedName>
</protein>
<comment type="similarity">
    <text evidence="2">Belongs to the phosphohexose mutase family.</text>
</comment>
<accession>A0A6J6RSX9</accession>
<dbReference type="GO" id="GO:0005975">
    <property type="term" value="P:carbohydrate metabolic process"/>
    <property type="evidence" value="ECO:0007669"/>
    <property type="project" value="InterPro"/>
</dbReference>
<evidence type="ECO:0000313" key="12">
    <source>
        <dbReference type="EMBL" id="CAB4765853.1"/>
    </source>
</evidence>
<evidence type="ECO:0000256" key="2">
    <source>
        <dbReference type="ARBA" id="ARBA00010231"/>
    </source>
</evidence>
<dbReference type="GO" id="GO:0006048">
    <property type="term" value="P:UDP-N-acetylglucosamine biosynthetic process"/>
    <property type="evidence" value="ECO:0007669"/>
    <property type="project" value="TreeGrafter"/>
</dbReference>
<evidence type="ECO:0000259" key="7">
    <source>
        <dbReference type="Pfam" id="PF00408"/>
    </source>
</evidence>
<evidence type="ECO:0000256" key="6">
    <source>
        <dbReference type="ARBA" id="ARBA00023235"/>
    </source>
</evidence>
<evidence type="ECO:0000259" key="8">
    <source>
        <dbReference type="Pfam" id="PF02878"/>
    </source>
</evidence>
<dbReference type="Pfam" id="PF02879">
    <property type="entry name" value="PGM_PMM_II"/>
    <property type="match status" value="1"/>
</dbReference>
<keyword evidence="6" id="KW-0413">Isomerase</keyword>
<dbReference type="NCBIfam" id="TIGR01455">
    <property type="entry name" value="glmM"/>
    <property type="match status" value="1"/>
</dbReference>
<organism evidence="11">
    <name type="scientific">freshwater metagenome</name>
    <dbReference type="NCBI Taxonomy" id="449393"/>
    <lineage>
        <taxon>unclassified sequences</taxon>
        <taxon>metagenomes</taxon>
        <taxon>ecological metagenomes</taxon>
    </lineage>
</organism>
<feature type="domain" description="Alpha-D-phosphohexomutase C-terminal" evidence="7">
    <location>
        <begin position="374"/>
        <end position="439"/>
    </location>
</feature>
<evidence type="ECO:0000256" key="1">
    <source>
        <dbReference type="ARBA" id="ARBA00001946"/>
    </source>
</evidence>
<dbReference type="PANTHER" id="PTHR42946:SF1">
    <property type="entry name" value="PHOSPHOGLUCOMUTASE (ALPHA-D-GLUCOSE-1,6-BISPHOSPHATE-DEPENDENT)"/>
    <property type="match status" value="1"/>
</dbReference>
<dbReference type="GO" id="GO:0009252">
    <property type="term" value="P:peptidoglycan biosynthetic process"/>
    <property type="evidence" value="ECO:0007669"/>
    <property type="project" value="TreeGrafter"/>
</dbReference>
<dbReference type="Gene3D" id="3.30.310.50">
    <property type="entry name" value="Alpha-D-phosphohexomutase, C-terminal domain"/>
    <property type="match status" value="1"/>
</dbReference>
<dbReference type="GO" id="GO:0005829">
    <property type="term" value="C:cytosol"/>
    <property type="evidence" value="ECO:0007669"/>
    <property type="project" value="TreeGrafter"/>
</dbReference>
<dbReference type="InterPro" id="IPR005844">
    <property type="entry name" value="A-D-PHexomutase_a/b/a-I"/>
</dbReference>
<dbReference type="InterPro" id="IPR016055">
    <property type="entry name" value="A-D-PHexomutase_a/b/a-I/II/III"/>
</dbReference>
<dbReference type="GO" id="GO:0004615">
    <property type="term" value="F:phosphomannomutase activity"/>
    <property type="evidence" value="ECO:0007669"/>
    <property type="project" value="TreeGrafter"/>
</dbReference>
<evidence type="ECO:0000259" key="9">
    <source>
        <dbReference type="Pfam" id="PF02879"/>
    </source>
</evidence>
<dbReference type="SUPFAM" id="SSF53738">
    <property type="entry name" value="Phosphoglucomutase, first 3 domains"/>
    <property type="match status" value="3"/>
</dbReference>
<evidence type="ECO:0000256" key="5">
    <source>
        <dbReference type="ARBA" id="ARBA00022842"/>
    </source>
</evidence>
<evidence type="ECO:0000256" key="3">
    <source>
        <dbReference type="ARBA" id="ARBA00022553"/>
    </source>
</evidence>
<keyword evidence="4" id="KW-0479">Metal-binding</keyword>
<dbReference type="Pfam" id="PF02878">
    <property type="entry name" value="PGM_PMM_I"/>
    <property type="match status" value="1"/>
</dbReference>
<gene>
    <name evidence="11" type="ORF">UFOPK2602_02053</name>
    <name evidence="12" type="ORF">UFOPK2806_02084</name>
    <name evidence="13" type="ORF">UFOPK4306_01362</name>
</gene>
<evidence type="ECO:0000256" key="4">
    <source>
        <dbReference type="ARBA" id="ARBA00022723"/>
    </source>
</evidence>
<dbReference type="FunFam" id="3.40.120.10:FF:000002">
    <property type="entry name" value="Phosphoglucosamine mutase"/>
    <property type="match status" value="1"/>
</dbReference>
<dbReference type="Pfam" id="PF02880">
    <property type="entry name" value="PGM_PMM_III"/>
    <property type="match status" value="1"/>
</dbReference>
<feature type="domain" description="Alpha-D-phosphohexomutase alpha/beta/alpha" evidence="10">
    <location>
        <begin position="257"/>
        <end position="370"/>
    </location>
</feature>
<dbReference type="InterPro" id="IPR005843">
    <property type="entry name" value="A-D-PHexomutase_C"/>
</dbReference>
<dbReference type="InterPro" id="IPR036900">
    <property type="entry name" value="A-D-PHexomutase_C_sf"/>
</dbReference>
<dbReference type="Pfam" id="PF00408">
    <property type="entry name" value="PGM_PMM_IV"/>
    <property type="match status" value="1"/>
</dbReference>
<dbReference type="GO" id="GO:0000287">
    <property type="term" value="F:magnesium ion binding"/>
    <property type="evidence" value="ECO:0007669"/>
    <property type="project" value="InterPro"/>
</dbReference>
<dbReference type="SUPFAM" id="SSF55957">
    <property type="entry name" value="Phosphoglucomutase, C-terminal domain"/>
    <property type="match status" value="1"/>
</dbReference>
<evidence type="ECO:0000259" key="10">
    <source>
        <dbReference type="Pfam" id="PF02880"/>
    </source>
</evidence>
<dbReference type="HAMAP" id="MF_01554_B">
    <property type="entry name" value="GlmM_B"/>
    <property type="match status" value="1"/>
</dbReference>
<name>A0A6J6RSX9_9ZZZZ</name>
<dbReference type="PRINTS" id="PR00509">
    <property type="entry name" value="PGMPMM"/>
</dbReference>
<dbReference type="AlphaFoldDB" id="A0A6J6RSX9"/>
<comment type="cofactor">
    <cofactor evidence="1">
        <name>Mg(2+)</name>
        <dbReference type="ChEBI" id="CHEBI:18420"/>
    </cofactor>
</comment>
<dbReference type="EMBL" id="CAEZYY010000037">
    <property type="protein sequence ID" value="CAB4765853.1"/>
    <property type="molecule type" value="Genomic_DNA"/>
</dbReference>
<dbReference type="EMBL" id="CAEZXX010000185">
    <property type="protein sequence ID" value="CAB4725715.1"/>
    <property type="molecule type" value="Genomic_DNA"/>
</dbReference>
<feature type="domain" description="Alpha-D-phosphohexomutase alpha/beta/alpha" evidence="8">
    <location>
        <begin position="8"/>
        <end position="130"/>
    </location>
</feature>
<dbReference type="InterPro" id="IPR005845">
    <property type="entry name" value="A-D-PHexomutase_a/b/a-II"/>
</dbReference>
<dbReference type="FunFam" id="3.30.310.50:FF:000001">
    <property type="entry name" value="Phosphoglucosamine mutase"/>
    <property type="match status" value="1"/>
</dbReference>